<feature type="compositionally biased region" description="Low complexity" evidence="1">
    <location>
        <begin position="62"/>
        <end position="79"/>
    </location>
</feature>
<proteinExistence type="predicted"/>
<dbReference type="Proteomes" id="UP001189429">
    <property type="component" value="Unassembled WGS sequence"/>
</dbReference>
<comment type="caution">
    <text evidence="2">The sequence shown here is derived from an EMBL/GenBank/DDBJ whole genome shotgun (WGS) entry which is preliminary data.</text>
</comment>
<gene>
    <name evidence="2" type="ORF">PCOR1329_LOCUS32000</name>
</gene>
<evidence type="ECO:0000313" key="2">
    <source>
        <dbReference type="EMBL" id="CAK0834623.1"/>
    </source>
</evidence>
<protein>
    <submittedName>
        <fullName evidence="2">Uncharacterized protein</fullName>
    </submittedName>
</protein>
<evidence type="ECO:0000256" key="1">
    <source>
        <dbReference type="SAM" id="MobiDB-lite"/>
    </source>
</evidence>
<feature type="region of interest" description="Disordered" evidence="1">
    <location>
        <begin position="24"/>
        <end position="167"/>
    </location>
</feature>
<accession>A0ABN9SRS1</accession>
<name>A0ABN9SRS1_9DINO</name>
<dbReference type="EMBL" id="CAUYUJ010012803">
    <property type="protein sequence ID" value="CAK0834623.1"/>
    <property type="molecule type" value="Genomic_DNA"/>
</dbReference>
<organism evidence="2 3">
    <name type="scientific">Prorocentrum cordatum</name>
    <dbReference type="NCBI Taxonomy" id="2364126"/>
    <lineage>
        <taxon>Eukaryota</taxon>
        <taxon>Sar</taxon>
        <taxon>Alveolata</taxon>
        <taxon>Dinophyceae</taxon>
        <taxon>Prorocentrales</taxon>
        <taxon>Prorocentraceae</taxon>
        <taxon>Prorocentrum</taxon>
    </lineage>
</organism>
<evidence type="ECO:0000313" key="3">
    <source>
        <dbReference type="Proteomes" id="UP001189429"/>
    </source>
</evidence>
<reference evidence="2" key="1">
    <citation type="submission" date="2023-10" db="EMBL/GenBank/DDBJ databases">
        <authorList>
            <person name="Chen Y."/>
            <person name="Shah S."/>
            <person name="Dougan E. K."/>
            <person name="Thang M."/>
            <person name="Chan C."/>
        </authorList>
    </citation>
    <scope>NUCLEOTIDE SEQUENCE [LARGE SCALE GENOMIC DNA]</scope>
</reference>
<sequence length="230" mass="24532">MFMALFVPLSSSLNDVAEMQQKLFAGRSEPRPGSGRTTQREAEAFTVPPLPGVELGSSEAISDQSSDTESTSDLSTESLVPSRAGTWRHRARAIDSEVERPPAVSGRVRLAGEPCRPEEGRKPGLPLRPQEAYTSTTAGPADLGGDEGLHARPKGPPPRPQAARARRHAGSWPLSVFVLCTWMHVTTVGWLRPLSSGATIGGIGIGGHWDMCGSKGSLHAKSEVPCFRSM</sequence>
<keyword evidence="3" id="KW-1185">Reference proteome</keyword>